<dbReference type="InterPro" id="IPR005152">
    <property type="entry name" value="Lipase_secreted"/>
</dbReference>
<reference evidence="3 4" key="1">
    <citation type="journal article" date="2020" name="bioRxiv">
        <title>Whole genome comparisons of ergot fungi reveals the divergence and evolution of species within the genus Claviceps are the result of varying mechanisms driving genome evolution and host range expansion.</title>
        <authorList>
            <person name="Wyka S.A."/>
            <person name="Mondo S.J."/>
            <person name="Liu M."/>
            <person name="Dettman J."/>
            <person name="Nalam V."/>
            <person name="Broders K.D."/>
        </authorList>
    </citation>
    <scope>NUCLEOTIDE SEQUENCE [LARGE SCALE GENOMIC DNA]</scope>
    <source>
        <strain evidence="3 4">CCC 1485</strain>
    </source>
</reference>
<dbReference type="AlphaFoldDB" id="A0A9P7MIL9"/>
<dbReference type="OrthoDB" id="2373480at2759"/>
<dbReference type="Proteomes" id="UP000706124">
    <property type="component" value="Unassembled WGS sequence"/>
</dbReference>
<dbReference type="Pfam" id="PF03583">
    <property type="entry name" value="LIP"/>
    <property type="match status" value="1"/>
</dbReference>
<dbReference type="Gene3D" id="1.10.260.130">
    <property type="match status" value="1"/>
</dbReference>
<evidence type="ECO:0000256" key="1">
    <source>
        <dbReference type="ARBA" id="ARBA00022801"/>
    </source>
</evidence>
<keyword evidence="2" id="KW-0732">Signal</keyword>
<evidence type="ECO:0000313" key="4">
    <source>
        <dbReference type="Proteomes" id="UP000706124"/>
    </source>
</evidence>
<dbReference type="GO" id="GO:0004806">
    <property type="term" value="F:triacylglycerol lipase activity"/>
    <property type="evidence" value="ECO:0007669"/>
    <property type="project" value="UniProtKB-UniRule"/>
</dbReference>
<dbReference type="SUPFAM" id="SSF53474">
    <property type="entry name" value="alpha/beta-Hydrolases"/>
    <property type="match status" value="1"/>
</dbReference>
<comment type="similarity">
    <text evidence="2">Belongs to the AB hydrolase superfamily. Lipase family.</text>
</comment>
<dbReference type="PIRSF" id="PIRSF029171">
    <property type="entry name" value="Esterase_LipA"/>
    <property type="match status" value="1"/>
</dbReference>
<keyword evidence="4" id="KW-1185">Reference proteome</keyword>
<sequence>MPLSSVSMSLKLAAMALLTAVTHAVPAKGQNATILPTDDPFYTVPKNLADIRPGTILRHRKPPAPIAVFRRDRQNLKDTHQILYRTTDNFGNATATVLTVMVPFNADYGKVVSQQTAEDSANRNCAPSYTMQLASEEGGILGTIEGEVELILMDGFLNEGWIVVMPDYEGPDGLFLASSMAGHAVLDGVRALLASTNITGIKNNANVVLNGYSGGAFATASASELQPSYAPELKIVGASIGGPVPDLFTAITSMNKGPFAGLIPVGVQGLAKAYPVISKIMDEQLLPKYKAGFEKAKTQCSGTALFHNAFTNYFAQVKNQSIFTTEPVKGILKANSQGKHVPTMPLFYLQSINDELSPIKLTDALLKDYCKGGASVEYTRDFASDHASLSITGATHVFPWLKRVLSGEHVAGKCTTRSVFTTLTENPAGLPKEILSALKSLLGKKIGPGHVVLS</sequence>
<protein>
    <recommendedName>
        <fullName evidence="5">Secretory lipase-domain-containing protein</fullName>
    </recommendedName>
</protein>
<evidence type="ECO:0008006" key="5">
    <source>
        <dbReference type="Google" id="ProtNLM"/>
    </source>
</evidence>
<proteinExistence type="inferred from homology"/>
<evidence type="ECO:0000313" key="3">
    <source>
        <dbReference type="EMBL" id="KAG5947185.1"/>
    </source>
</evidence>
<gene>
    <name evidence="3" type="ORF">E4U60_003344</name>
</gene>
<feature type="signal peptide" evidence="2">
    <location>
        <begin position="1"/>
        <end position="24"/>
    </location>
</feature>
<organism evidence="3 4">
    <name type="scientific">Claviceps pazoutovae</name>
    <dbReference type="NCBI Taxonomy" id="1649127"/>
    <lineage>
        <taxon>Eukaryota</taxon>
        <taxon>Fungi</taxon>
        <taxon>Dikarya</taxon>
        <taxon>Ascomycota</taxon>
        <taxon>Pezizomycotina</taxon>
        <taxon>Sordariomycetes</taxon>
        <taxon>Hypocreomycetidae</taxon>
        <taxon>Hypocreales</taxon>
        <taxon>Clavicipitaceae</taxon>
        <taxon>Claviceps</taxon>
    </lineage>
</organism>
<dbReference type="PANTHER" id="PTHR34853:SF5">
    <property type="entry name" value="LIP-DOMAIN-CONTAINING PROTEIN-RELATED"/>
    <property type="match status" value="1"/>
</dbReference>
<dbReference type="Gene3D" id="3.40.50.1820">
    <property type="entry name" value="alpha/beta hydrolase"/>
    <property type="match status" value="1"/>
</dbReference>
<accession>A0A9P7MIL9</accession>
<name>A0A9P7MIL9_9HYPO</name>
<keyword evidence="1" id="KW-0378">Hydrolase</keyword>
<dbReference type="EMBL" id="SRPO01000027">
    <property type="protein sequence ID" value="KAG5947185.1"/>
    <property type="molecule type" value="Genomic_DNA"/>
</dbReference>
<dbReference type="InterPro" id="IPR029058">
    <property type="entry name" value="AB_hydrolase_fold"/>
</dbReference>
<dbReference type="GO" id="GO:0016042">
    <property type="term" value="P:lipid catabolic process"/>
    <property type="evidence" value="ECO:0007669"/>
    <property type="project" value="UniProtKB-UniRule"/>
</dbReference>
<feature type="chain" id="PRO_5040556878" description="Secretory lipase-domain-containing protein" evidence="2">
    <location>
        <begin position="25"/>
        <end position="454"/>
    </location>
</feature>
<comment type="caution">
    <text evidence="3">The sequence shown here is derived from an EMBL/GenBank/DDBJ whole genome shotgun (WGS) entry which is preliminary data.</text>
</comment>
<dbReference type="PANTHER" id="PTHR34853">
    <property type="match status" value="1"/>
</dbReference>
<evidence type="ECO:0000256" key="2">
    <source>
        <dbReference type="PIRNR" id="PIRNR029171"/>
    </source>
</evidence>